<evidence type="ECO:0000313" key="1">
    <source>
        <dbReference type="EMBL" id="TNN46656.1"/>
    </source>
</evidence>
<proteinExistence type="predicted"/>
<evidence type="ECO:0000313" key="2">
    <source>
        <dbReference type="Proteomes" id="UP000314294"/>
    </source>
</evidence>
<sequence length="93" mass="10429">MSTQCCEDRARWSDLEKLRSQSAHLKGFTPCRVSSSERANFHVQPSQILSLLASLHPRCSQERLTKTICDHTQRLLAAAIGLFRELSDTDAAT</sequence>
<dbReference type="Proteomes" id="UP000314294">
    <property type="component" value="Unassembled WGS sequence"/>
</dbReference>
<protein>
    <submittedName>
        <fullName evidence="1">Uncharacterized protein</fullName>
    </submittedName>
</protein>
<gene>
    <name evidence="1" type="ORF">EYF80_043125</name>
</gene>
<dbReference type="AlphaFoldDB" id="A0A4Z2FZA9"/>
<reference evidence="1 2" key="1">
    <citation type="submission" date="2019-03" db="EMBL/GenBank/DDBJ databases">
        <title>First draft genome of Liparis tanakae, snailfish: a comprehensive survey of snailfish specific genes.</title>
        <authorList>
            <person name="Kim W."/>
            <person name="Song I."/>
            <person name="Jeong J.-H."/>
            <person name="Kim D."/>
            <person name="Kim S."/>
            <person name="Ryu S."/>
            <person name="Song J.Y."/>
            <person name="Lee S.K."/>
        </authorList>
    </citation>
    <scope>NUCLEOTIDE SEQUENCE [LARGE SCALE GENOMIC DNA]</scope>
    <source>
        <tissue evidence="1">Muscle</tissue>
    </source>
</reference>
<name>A0A4Z2FZA9_9TELE</name>
<accession>A0A4Z2FZA9</accession>
<comment type="caution">
    <text evidence="1">The sequence shown here is derived from an EMBL/GenBank/DDBJ whole genome shotgun (WGS) entry which is preliminary data.</text>
</comment>
<dbReference type="EMBL" id="SRLO01000779">
    <property type="protein sequence ID" value="TNN46656.1"/>
    <property type="molecule type" value="Genomic_DNA"/>
</dbReference>
<keyword evidence="2" id="KW-1185">Reference proteome</keyword>
<organism evidence="1 2">
    <name type="scientific">Liparis tanakae</name>
    <name type="common">Tanaka's snailfish</name>
    <dbReference type="NCBI Taxonomy" id="230148"/>
    <lineage>
        <taxon>Eukaryota</taxon>
        <taxon>Metazoa</taxon>
        <taxon>Chordata</taxon>
        <taxon>Craniata</taxon>
        <taxon>Vertebrata</taxon>
        <taxon>Euteleostomi</taxon>
        <taxon>Actinopterygii</taxon>
        <taxon>Neopterygii</taxon>
        <taxon>Teleostei</taxon>
        <taxon>Neoteleostei</taxon>
        <taxon>Acanthomorphata</taxon>
        <taxon>Eupercaria</taxon>
        <taxon>Perciformes</taxon>
        <taxon>Cottioidei</taxon>
        <taxon>Cottales</taxon>
        <taxon>Liparidae</taxon>
        <taxon>Liparis</taxon>
    </lineage>
</organism>